<feature type="compositionally biased region" description="Basic residues" evidence="9">
    <location>
        <begin position="1057"/>
        <end position="1068"/>
    </location>
</feature>
<feature type="compositionally biased region" description="Polar residues" evidence="9">
    <location>
        <begin position="626"/>
        <end position="638"/>
    </location>
</feature>
<feature type="region of interest" description="Disordered" evidence="9">
    <location>
        <begin position="688"/>
        <end position="707"/>
    </location>
</feature>
<keyword evidence="11" id="KW-1185">Reference proteome</keyword>
<evidence type="ECO:0000256" key="3">
    <source>
        <dbReference type="ARBA" id="ARBA00020983"/>
    </source>
</evidence>
<dbReference type="Pfam" id="PF04124">
    <property type="entry name" value="Dor1"/>
    <property type="match status" value="1"/>
</dbReference>
<feature type="compositionally biased region" description="Pro residues" evidence="9">
    <location>
        <begin position="997"/>
        <end position="1008"/>
    </location>
</feature>
<dbReference type="GeneID" id="87954474"/>
<reference evidence="10 11" key="1">
    <citation type="submission" date="2024-01" db="EMBL/GenBank/DDBJ databases">
        <title>Comparative genomics of Cryptococcus and Kwoniella reveals pathogenesis evolution and contrasting modes of karyotype evolution via chromosome fusion or intercentromeric recombination.</title>
        <authorList>
            <person name="Coelho M.A."/>
            <person name="David-Palma M."/>
            <person name="Shea T."/>
            <person name="Bowers K."/>
            <person name="McGinley-Smith S."/>
            <person name="Mohammad A.W."/>
            <person name="Gnirke A."/>
            <person name="Yurkov A.M."/>
            <person name="Nowrousian M."/>
            <person name="Sun S."/>
            <person name="Cuomo C.A."/>
            <person name="Heitman J."/>
        </authorList>
    </citation>
    <scope>NUCLEOTIDE SEQUENCE [LARGE SCALE GENOMIC DNA]</scope>
    <source>
        <strain evidence="10">CBS 11374</strain>
    </source>
</reference>
<dbReference type="Proteomes" id="UP001329825">
    <property type="component" value="Chromosome 3"/>
</dbReference>
<comment type="subcellular location">
    <subcellularLocation>
        <location evidence="1">Golgi apparatus membrane</location>
        <topology evidence="1">Peripheral membrane protein</topology>
    </subcellularLocation>
</comment>
<keyword evidence="6" id="KW-0333">Golgi apparatus</keyword>
<feature type="region of interest" description="Disordered" evidence="9">
    <location>
        <begin position="865"/>
        <end position="1068"/>
    </location>
</feature>
<evidence type="ECO:0000256" key="8">
    <source>
        <dbReference type="ARBA" id="ARBA00031347"/>
    </source>
</evidence>
<name>A0ABZ1CUU7_9TREE</name>
<evidence type="ECO:0000256" key="9">
    <source>
        <dbReference type="SAM" id="MobiDB-lite"/>
    </source>
</evidence>
<dbReference type="RefSeq" id="XP_062790140.1">
    <property type="nucleotide sequence ID" value="XM_062934089.1"/>
</dbReference>
<evidence type="ECO:0000313" key="10">
    <source>
        <dbReference type="EMBL" id="WRT65400.1"/>
    </source>
</evidence>
<dbReference type="InterPro" id="IPR007255">
    <property type="entry name" value="COG8"/>
</dbReference>
<dbReference type="PANTHER" id="PTHR21311">
    <property type="entry name" value="CONSERVED OLIGOMERIC GOLGI COMPLEX COMPONENT 8"/>
    <property type="match status" value="1"/>
</dbReference>
<gene>
    <name evidence="10" type="ORF">IL334_002343</name>
</gene>
<dbReference type="PANTHER" id="PTHR21311:SF0">
    <property type="entry name" value="CONSERVED OLIGOMERIC GOLGI COMPLEX SUBUNIT 8"/>
    <property type="match status" value="1"/>
</dbReference>
<comment type="similarity">
    <text evidence="2">Belongs to the COG8 family.</text>
</comment>
<proteinExistence type="inferred from homology"/>
<organism evidence="10 11">
    <name type="scientific">Kwoniella shivajii</name>
    <dbReference type="NCBI Taxonomy" id="564305"/>
    <lineage>
        <taxon>Eukaryota</taxon>
        <taxon>Fungi</taxon>
        <taxon>Dikarya</taxon>
        <taxon>Basidiomycota</taxon>
        <taxon>Agaricomycotina</taxon>
        <taxon>Tremellomycetes</taxon>
        <taxon>Tremellales</taxon>
        <taxon>Cryptococcaceae</taxon>
        <taxon>Kwoniella</taxon>
    </lineage>
</organism>
<feature type="compositionally biased region" description="Basic and acidic residues" evidence="9">
    <location>
        <begin position="900"/>
        <end position="934"/>
    </location>
</feature>
<feature type="region of interest" description="Disordered" evidence="9">
    <location>
        <begin position="597"/>
        <end position="674"/>
    </location>
</feature>
<evidence type="ECO:0000256" key="5">
    <source>
        <dbReference type="ARBA" id="ARBA00022927"/>
    </source>
</evidence>
<evidence type="ECO:0000256" key="1">
    <source>
        <dbReference type="ARBA" id="ARBA00004395"/>
    </source>
</evidence>
<evidence type="ECO:0000256" key="4">
    <source>
        <dbReference type="ARBA" id="ARBA00022448"/>
    </source>
</evidence>
<keyword evidence="7" id="KW-0472">Membrane</keyword>
<evidence type="ECO:0000256" key="6">
    <source>
        <dbReference type="ARBA" id="ARBA00023034"/>
    </source>
</evidence>
<evidence type="ECO:0000256" key="7">
    <source>
        <dbReference type="ARBA" id="ARBA00023136"/>
    </source>
</evidence>
<keyword evidence="5" id="KW-0653">Protein transport</keyword>
<dbReference type="InterPro" id="IPR016159">
    <property type="entry name" value="Cullin_repeat-like_dom_sf"/>
</dbReference>
<dbReference type="SUPFAM" id="SSF74788">
    <property type="entry name" value="Cullin repeat-like"/>
    <property type="match status" value="1"/>
</dbReference>
<feature type="compositionally biased region" description="Polar residues" evidence="9">
    <location>
        <begin position="605"/>
        <end position="618"/>
    </location>
</feature>
<evidence type="ECO:0000313" key="11">
    <source>
        <dbReference type="Proteomes" id="UP001329825"/>
    </source>
</evidence>
<accession>A0ABZ1CUU7</accession>
<keyword evidence="4" id="KW-0813">Transport</keyword>
<feature type="compositionally biased region" description="Polar residues" evidence="9">
    <location>
        <begin position="1021"/>
        <end position="1032"/>
    </location>
</feature>
<protein>
    <recommendedName>
        <fullName evidence="3">Conserved oligomeric Golgi complex subunit 8</fullName>
    </recommendedName>
    <alternativeName>
        <fullName evidence="8">Component of oligomeric Golgi complex 8</fullName>
    </alternativeName>
</protein>
<sequence length="1068" mass="114823">MEEDPQDGSPVTWEKDDHLVDDVSSAQLDGPPVTLVDLLQSSSSSIDFSAPSANLYVDQLLSLSLHELLRQPQLISAEASTVESDLTNLCFREYPTFISVHKCSSAVKSAFDDFSGSLGKLIGAIPSLEGECGTFSNTTGSIQNIRGKAALVQEHQDKLLDLLELPQLMETCVRNGYYQEAMELLNHCRSLAQKYPTIALVHDVTKEVDGILQLMLAQLLALLREPVKLPALVKTVTFLRRIDAMDESELGLVFISSRYHNFRTHLTSIDKDKAEPVRYLRKYIDLFREHVYDIIAQFTAIFLESSPSEIAAIHITSFANQAITNLVDLVNAFIPRISSDSGSMSSILVQLGYCAMSFSRVGLDFAPLISAPFYSTVLSTFSQSLSTASTDFSLILRDSTKNVLPPSQILVAAEHIPHIVSSSTSPPPLSSIDSVSYYPPIATLVNAYLTAFNNLRLLAPLELHSQIISLHSFSLLSSTSVLLQYVMQATTFSDEIPLSPVRSRPGHARTASAPRADLLRRNSEVLMTPEARANKRREAKRVCVASADVWCRIVVPFLVDKLNDDVFSDLSKSDISNDLKGILGELEHWVQQNGEGLDQPVLVNGNGSPALQPVSENGNGEPKTPPSQSRHLVSSPVTFGSPFRHKPLEPAIPNLSSPTPKTKPKSPPAPRASGIEAVFDDPQLAVSESSTINKSSVPEPANLRESDTDTLQNMETQLEAMNIGLSGEEAAVAIEINHAGPHQHLIQGTATSDGRINDTALAGKPVILVAASLNESAEGTAGKEGTAATVNPAPLEPAIDTSDMSNGTISTEALPVEAATEEVIATDTGSIDDSATLPQDHIDDSTTEIPSSLVQAVEEAIPGDLPRDEVPVDLEPSRPPVVAETVPPEFDIGRDTTSPDVKDLSIPETHIRNEEGVSEETHSDRARAVPEGSKDLIAARTPKENGSVTTEKPIEVITLPAENDKNRLVQSEVPPPSGTVDDIVRDIPDSSIEPTSAPSPTPSSPLSPLPLELPTIDTPIEASTLQGETPISSRPPSPDGEDASTLTTVPSTSGAASKKKKKKKKGKS</sequence>
<evidence type="ECO:0000256" key="2">
    <source>
        <dbReference type="ARBA" id="ARBA00006419"/>
    </source>
</evidence>
<dbReference type="EMBL" id="CP141883">
    <property type="protein sequence ID" value="WRT65400.1"/>
    <property type="molecule type" value="Genomic_DNA"/>
</dbReference>